<dbReference type="Pfam" id="PF03466">
    <property type="entry name" value="LysR_substrate"/>
    <property type="match status" value="1"/>
</dbReference>
<dbReference type="Pfam" id="PF00126">
    <property type="entry name" value="HTH_1"/>
    <property type="match status" value="1"/>
</dbReference>
<comment type="caution">
    <text evidence="6">The sequence shown here is derived from an EMBL/GenBank/DDBJ whole genome shotgun (WGS) entry which is preliminary data.</text>
</comment>
<keyword evidence="4" id="KW-0804">Transcription</keyword>
<dbReference type="RefSeq" id="WP_188920804.1">
    <property type="nucleotide sequence ID" value="NZ_BMQV01000025.1"/>
</dbReference>
<dbReference type="InterPro" id="IPR005119">
    <property type="entry name" value="LysR_subst-bd"/>
</dbReference>
<gene>
    <name evidence="6" type="ORF">GCM10009409_24760</name>
</gene>
<dbReference type="PROSITE" id="PS50931">
    <property type="entry name" value="HTH_LYSR"/>
    <property type="match status" value="1"/>
</dbReference>
<evidence type="ECO:0000313" key="7">
    <source>
        <dbReference type="Proteomes" id="UP000654367"/>
    </source>
</evidence>
<reference evidence="7" key="1">
    <citation type="journal article" date="2019" name="Int. J. Syst. Evol. Microbiol.">
        <title>The Global Catalogue of Microorganisms (GCM) 10K type strain sequencing project: providing services to taxonomists for standard genome sequencing and annotation.</title>
        <authorList>
            <consortium name="The Broad Institute Genomics Platform"/>
            <consortium name="The Broad Institute Genome Sequencing Center for Infectious Disease"/>
            <person name="Wu L."/>
            <person name="Ma J."/>
        </authorList>
    </citation>
    <scope>NUCLEOTIDE SEQUENCE [LARGE SCALE GENOMIC DNA]</scope>
    <source>
        <strain evidence="7">JCM 32304</strain>
    </source>
</reference>
<dbReference type="InterPro" id="IPR000847">
    <property type="entry name" value="LysR_HTH_N"/>
</dbReference>
<dbReference type="EMBL" id="BMQV01000025">
    <property type="protein sequence ID" value="GGP57773.1"/>
    <property type="molecule type" value="Genomic_DNA"/>
</dbReference>
<evidence type="ECO:0000256" key="3">
    <source>
        <dbReference type="ARBA" id="ARBA00023125"/>
    </source>
</evidence>
<proteinExistence type="inferred from homology"/>
<sequence length="303" mass="34227">MNSKDMANLYWFCQAVESGGFAAASLQTQVSAATISRAVAQLEQQLGEKLLHRNAKQFQLTLAGEEYHQRFSVIFEQLGEQWQQLNNSQPRLTGDIYVSCPEPFADYFLQQLAIKFMQQHPDVNIHIRFASDTERFIEDQIDLAVVTTPTTTAHLVQRRLFESTLALAASPEYIKQHGQPQQVEELLQHQLLAGNTMPHWKLKMHDQSFTVPIKPKYSVNSLRLTIQAAKAGVGICLLPQAALTVFAERGELVPVLPQVQCPSGSAYIVWVDRKLLSARVAAFRDSIFEHMQHPDEFLVSITR</sequence>
<evidence type="ECO:0000256" key="1">
    <source>
        <dbReference type="ARBA" id="ARBA00009437"/>
    </source>
</evidence>
<dbReference type="InterPro" id="IPR058163">
    <property type="entry name" value="LysR-type_TF_proteobact-type"/>
</dbReference>
<name>A0ABQ2Q916_9GAMM</name>
<dbReference type="PANTHER" id="PTHR30537:SF5">
    <property type="entry name" value="HTH-TYPE TRANSCRIPTIONAL ACTIVATOR TTDR-RELATED"/>
    <property type="match status" value="1"/>
</dbReference>
<evidence type="ECO:0000259" key="5">
    <source>
        <dbReference type="PROSITE" id="PS50931"/>
    </source>
</evidence>
<keyword evidence="3" id="KW-0238">DNA-binding</keyword>
<dbReference type="Proteomes" id="UP000654367">
    <property type="component" value="Unassembled WGS sequence"/>
</dbReference>
<evidence type="ECO:0000313" key="6">
    <source>
        <dbReference type="EMBL" id="GGP57773.1"/>
    </source>
</evidence>
<keyword evidence="2" id="KW-0805">Transcription regulation</keyword>
<dbReference type="PANTHER" id="PTHR30537">
    <property type="entry name" value="HTH-TYPE TRANSCRIPTIONAL REGULATOR"/>
    <property type="match status" value="1"/>
</dbReference>
<dbReference type="SUPFAM" id="SSF53850">
    <property type="entry name" value="Periplasmic binding protein-like II"/>
    <property type="match status" value="1"/>
</dbReference>
<dbReference type="SUPFAM" id="SSF46785">
    <property type="entry name" value="Winged helix' DNA-binding domain"/>
    <property type="match status" value="1"/>
</dbReference>
<dbReference type="Gene3D" id="3.40.190.290">
    <property type="match status" value="1"/>
</dbReference>
<dbReference type="InterPro" id="IPR036388">
    <property type="entry name" value="WH-like_DNA-bd_sf"/>
</dbReference>
<protein>
    <submittedName>
        <fullName evidence="6">LysR family transcriptional regulator</fullName>
    </submittedName>
</protein>
<organism evidence="6 7">
    <name type="scientific">Shewanella saliphila</name>
    <dbReference type="NCBI Taxonomy" id="2282698"/>
    <lineage>
        <taxon>Bacteria</taxon>
        <taxon>Pseudomonadati</taxon>
        <taxon>Pseudomonadota</taxon>
        <taxon>Gammaproteobacteria</taxon>
        <taxon>Alteromonadales</taxon>
        <taxon>Shewanellaceae</taxon>
        <taxon>Shewanella</taxon>
    </lineage>
</organism>
<evidence type="ECO:0000256" key="2">
    <source>
        <dbReference type="ARBA" id="ARBA00023015"/>
    </source>
</evidence>
<comment type="similarity">
    <text evidence="1">Belongs to the LysR transcriptional regulatory family.</text>
</comment>
<dbReference type="Gene3D" id="1.10.10.10">
    <property type="entry name" value="Winged helix-like DNA-binding domain superfamily/Winged helix DNA-binding domain"/>
    <property type="match status" value="1"/>
</dbReference>
<evidence type="ECO:0000256" key="4">
    <source>
        <dbReference type="ARBA" id="ARBA00023163"/>
    </source>
</evidence>
<feature type="domain" description="HTH lysR-type" evidence="5">
    <location>
        <begin position="1"/>
        <end position="61"/>
    </location>
</feature>
<accession>A0ABQ2Q916</accession>
<keyword evidence="7" id="KW-1185">Reference proteome</keyword>
<dbReference type="InterPro" id="IPR036390">
    <property type="entry name" value="WH_DNA-bd_sf"/>
</dbReference>
<dbReference type="CDD" id="cd08422">
    <property type="entry name" value="PBP2_CrgA_like"/>
    <property type="match status" value="1"/>
</dbReference>